<dbReference type="SUPFAM" id="SSF52833">
    <property type="entry name" value="Thioredoxin-like"/>
    <property type="match status" value="1"/>
</dbReference>
<dbReference type="CDD" id="cd03018">
    <property type="entry name" value="PRX_AhpE_like"/>
    <property type="match status" value="1"/>
</dbReference>
<dbReference type="InterPro" id="IPR000866">
    <property type="entry name" value="AhpC/TSA"/>
</dbReference>
<dbReference type="InterPro" id="IPR024706">
    <property type="entry name" value="Peroxiredoxin_AhpC-typ"/>
</dbReference>
<protein>
    <recommendedName>
        <fullName evidence="3">Thioredoxin domain-containing protein</fullName>
    </recommendedName>
</protein>
<dbReference type="Pfam" id="PF00578">
    <property type="entry name" value="AhpC-TSA"/>
    <property type="match status" value="1"/>
</dbReference>
<organism evidence="4">
    <name type="scientific">marine metagenome</name>
    <dbReference type="NCBI Taxonomy" id="408172"/>
    <lineage>
        <taxon>unclassified sequences</taxon>
        <taxon>metagenomes</taxon>
        <taxon>ecological metagenomes</taxon>
    </lineage>
</organism>
<evidence type="ECO:0000259" key="3">
    <source>
        <dbReference type="PROSITE" id="PS51352"/>
    </source>
</evidence>
<keyword evidence="1" id="KW-0560">Oxidoreductase</keyword>
<dbReference type="PANTHER" id="PTHR43110:SF1">
    <property type="entry name" value="THIOL PEROXIDASE"/>
    <property type="match status" value="1"/>
</dbReference>
<feature type="domain" description="Thioredoxin" evidence="3">
    <location>
        <begin position="3"/>
        <end position="157"/>
    </location>
</feature>
<dbReference type="EMBL" id="UINC01001134">
    <property type="protein sequence ID" value="SUZ71825.1"/>
    <property type="molecule type" value="Genomic_DNA"/>
</dbReference>
<evidence type="ECO:0000313" key="4">
    <source>
        <dbReference type="EMBL" id="SUZ71825.1"/>
    </source>
</evidence>
<reference evidence="4" key="1">
    <citation type="submission" date="2018-05" db="EMBL/GenBank/DDBJ databases">
        <authorList>
            <person name="Lanie J.A."/>
            <person name="Ng W.-L."/>
            <person name="Kazmierczak K.M."/>
            <person name="Andrzejewski T.M."/>
            <person name="Davidsen T.M."/>
            <person name="Wayne K.J."/>
            <person name="Tettelin H."/>
            <person name="Glass J.I."/>
            <person name="Rusch D."/>
            <person name="Podicherti R."/>
            <person name="Tsui H.-C.T."/>
            <person name="Winkler M.E."/>
        </authorList>
    </citation>
    <scope>NUCLEOTIDE SEQUENCE</scope>
</reference>
<gene>
    <name evidence="4" type="ORF">METZ01_LOCUS24679</name>
</gene>
<dbReference type="PIRSF" id="PIRSF000239">
    <property type="entry name" value="AHPC"/>
    <property type="match status" value="1"/>
</dbReference>
<dbReference type="PANTHER" id="PTHR43110">
    <property type="entry name" value="THIOL PEROXIDASE"/>
    <property type="match status" value="1"/>
</dbReference>
<dbReference type="Gene3D" id="3.40.30.10">
    <property type="entry name" value="Glutaredoxin"/>
    <property type="match status" value="1"/>
</dbReference>
<keyword evidence="2" id="KW-0676">Redox-active center</keyword>
<dbReference type="AlphaFoldDB" id="A0A381PXN4"/>
<proteinExistence type="predicted"/>
<dbReference type="InterPro" id="IPR036249">
    <property type="entry name" value="Thioredoxin-like_sf"/>
</dbReference>
<accession>A0A381PXN4</accession>
<dbReference type="InterPro" id="IPR013766">
    <property type="entry name" value="Thioredoxin_domain"/>
</dbReference>
<dbReference type="PROSITE" id="PS51352">
    <property type="entry name" value="THIOREDOXIN_2"/>
    <property type="match status" value="1"/>
</dbReference>
<sequence length="157" mass="17326">MAAEVGQQAPDFTLYDSGKQETKLSDSKGKNVVLAFYPGAFTGVCTTEMCTFRDRLESFNSMNAQVYGISVDGIFAQKAFSDANNLNFPLLSDYKREVGAAYEVSLPNFAGMDGYTASERAVFVVDKEGVIKFKWVGENPGVEPDYDEVQRQVDQLN</sequence>
<evidence type="ECO:0000256" key="1">
    <source>
        <dbReference type="ARBA" id="ARBA00023002"/>
    </source>
</evidence>
<name>A0A381PXN4_9ZZZZ</name>
<evidence type="ECO:0000256" key="2">
    <source>
        <dbReference type="ARBA" id="ARBA00023284"/>
    </source>
</evidence>
<dbReference type="InterPro" id="IPR050455">
    <property type="entry name" value="Tpx_Peroxidase_subfamily"/>
</dbReference>
<dbReference type="GO" id="GO:0016491">
    <property type="term" value="F:oxidoreductase activity"/>
    <property type="evidence" value="ECO:0007669"/>
    <property type="project" value="UniProtKB-KW"/>
</dbReference>
<dbReference type="GO" id="GO:0016209">
    <property type="term" value="F:antioxidant activity"/>
    <property type="evidence" value="ECO:0007669"/>
    <property type="project" value="InterPro"/>
</dbReference>